<dbReference type="AlphaFoldDB" id="A0AAD4CZ19"/>
<reference evidence="4" key="2">
    <citation type="submission" date="2020-02" db="EMBL/GenBank/DDBJ databases">
        <authorList>
            <person name="Gilchrist C.L.M."/>
            <person name="Chooi Y.-H."/>
        </authorList>
    </citation>
    <scope>NUCLEOTIDE SEQUENCE</scope>
    <source>
        <strain evidence="4">MST-FP2251</strain>
    </source>
</reference>
<dbReference type="InterPro" id="IPR000033">
    <property type="entry name" value="LDLR_classB_rpt"/>
</dbReference>
<dbReference type="GO" id="GO:0006631">
    <property type="term" value="P:fatty acid metabolic process"/>
    <property type="evidence" value="ECO:0007669"/>
    <property type="project" value="InterPro"/>
</dbReference>
<evidence type="ECO:0000313" key="4">
    <source>
        <dbReference type="EMBL" id="KAF9895116.1"/>
    </source>
</evidence>
<dbReference type="GO" id="GO:0070403">
    <property type="term" value="F:NAD+ binding"/>
    <property type="evidence" value="ECO:0007669"/>
    <property type="project" value="InterPro"/>
</dbReference>
<name>A0AAD4CZ19_ASPNN</name>
<dbReference type="SUPFAM" id="SSF51735">
    <property type="entry name" value="NAD(P)-binding Rossmann-fold domains"/>
    <property type="match status" value="1"/>
</dbReference>
<feature type="domain" description="3-hydroxyacyl-CoA dehydrogenase NAD binding" evidence="3">
    <location>
        <begin position="16"/>
        <end position="170"/>
    </location>
</feature>
<protein>
    <submittedName>
        <fullName evidence="4">Uncharacterized protein</fullName>
    </submittedName>
</protein>
<dbReference type="Proteomes" id="UP001194746">
    <property type="component" value="Unassembled WGS sequence"/>
</dbReference>
<comment type="caution">
    <text evidence="4">The sequence shown here is derived from an EMBL/GenBank/DDBJ whole genome shotgun (WGS) entry which is preliminary data.</text>
</comment>
<keyword evidence="5" id="KW-1185">Reference proteome</keyword>
<dbReference type="SUPFAM" id="SSF63825">
    <property type="entry name" value="YWTD domain"/>
    <property type="match status" value="1"/>
</dbReference>
<dbReference type="SUPFAM" id="SSF48179">
    <property type="entry name" value="6-phosphogluconate dehydrogenase C-terminal domain-like"/>
    <property type="match status" value="1"/>
</dbReference>
<dbReference type="Gene3D" id="1.10.1040.10">
    <property type="entry name" value="N-(1-d-carboxylethyl)-l-norvaline Dehydrogenase, domain 2"/>
    <property type="match status" value="1"/>
</dbReference>
<evidence type="ECO:0000259" key="2">
    <source>
        <dbReference type="Pfam" id="PF00725"/>
    </source>
</evidence>
<keyword evidence="1" id="KW-0560">Oxidoreductase</keyword>
<dbReference type="InterPro" id="IPR013328">
    <property type="entry name" value="6PGD_dom2"/>
</dbReference>
<dbReference type="PANTHER" id="PTHR48075">
    <property type="entry name" value="3-HYDROXYACYL-COA DEHYDROGENASE FAMILY PROTEIN"/>
    <property type="match status" value="1"/>
</dbReference>
<dbReference type="SMART" id="SM00135">
    <property type="entry name" value="LY"/>
    <property type="match status" value="4"/>
</dbReference>
<dbReference type="EMBL" id="VCAU01000001">
    <property type="protein sequence ID" value="KAF9895116.1"/>
    <property type="molecule type" value="Genomic_DNA"/>
</dbReference>
<dbReference type="InterPro" id="IPR036291">
    <property type="entry name" value="NAD(P)-bd_dom_sf"/>
</dbReference>
<evidence type="ECO:0000259" key="3">
    <source>
        <dbReference type="Pfam" id="PF02737"/>
    </source>
</evidence>
<organism evidence="4 5">
    <name type="scientific">Aspergillus nanangensis</name>
    <dbReference type="NCBI Taxonomy" id="2582783"/>
    <lineage>
        <taxon>Eukaryota</taxon>
        <taxon>Fungi</taxon>
        <taxon>Dikarya</taxon>
        <taxon>Ascomycota</taxon>
        <taxon>Pezizomycotina</taxon>
        <taxon>Eurotiomycetes</taxon>
        <taxon>Eurotiomycetidae</taxon>
        <taxon>Eurotiales</taxon>
        <taxon>Aspergillaceae</taxon>
        <taxon>Aspergillus</taxon>
        <taxon>Aspergillus subgen. Circumdati</taxon>
    </lineage>
</organism>
<dbReference type="InterPro" id="IPR006108">
    <property type="entry name" value="3HC_DH_C"/>
</dbReference>
<dbReference type="InterPro" id="IPR008927">
    <property type="entry name" value="6-PGluconate_DH-like_C_sf"/>
</dbReference>
<sequence length="603" mass="66177">MSTDWKPPKDYRDRPVAVLGAGVLGRRIACIWISAGYNVRVRDPSPQQRSDCSAYVEQNAVLYASKTGKKPGQLTVLEDLQDTVYNTWLIIEAVPEKIQLKIDTFGEIERLAPDDCILASNSSSYKSSEIIDRVSDQGKGRVLNMHYYMPPEVMVVELMTCGFTAGPIFAFLAERLREAATIPYIARKESTGFIFNRLWAAVKREVLTMLADEVSVPQEIDSMWTEMFLNAGITPCRTMDNVGLDTVALIESHYIAERGLSSTKTVDFLQKNYLDDGKLGAKCAKGGLYAQSGPAISTPTKPQILVLDLGLSAKTPSANGGEILQLSADGKVQKALVTGQSLPDGIAVDHATRQVFWTAMGVPGKQDGAVYSASLGGTDIQTVVAPGDVNTPKQLTLDTVAQKIYFCDREGLRVLRCNYDGSDFEVLVQTGNSQREEDAQNALNWCVGVTVAPNLGKFYWTQKGPSKGGRGRIFVADVNTPQGQSGTTRTDIHCIVDNLPEPIDLEIHEQSRTLYWTDRGEIPFGNSLNRVRLDGSGLPITGRRHEVLCRHLQEAIGIKLDLDNDHIYLTDLAGNLYRCSGEGKGRVTLYSDEDRAFTGIVLI</sequence>
<dbReference type="PANTHER" id="PTHR48075:SF10">
    <property type="entry name" value="DEHYDROGENASE, PUTATIVE (AFU_ORTHOLOGUE AFUA_5G10070)-RELATED"/>
    <property type="match status" value="1"/>
</dbReference>
<dbReference type="Pfam" id="PF00725">
    <property type="entry name" value="3HCDH"/>
    <property type="match status" value="1"/>
</dbReference>
<dbReference type="Gene3D" id="2.120.10.30">
    <property type="entry name" value="TolB, C-terminal domain"/>
    <property type="match status" value="2"/>
</dbReference>
<evidence type="ECO:0000256" key="1">
    <source>
        <dbReference type="ARBA" id="ARBA00023002"/>
    </source>
</evidence>
<gene>
    <name evidence="4" type="ORF">FE257_000018</name>
</gene>
<dbReference type="GO" id="GO:0016616">
    <property type="term" value="F:oxidoreductase activity, acting on the CH-OH group of donors, NAD or NADP as acceptor"/>
    <property type="evidence" value="ECO:0007669"/>
    <property type="project" value="InterPro"/>
</dbReference>
<dbReference type="InterPro" id="IPR006176">
    <property type="entry name" value="3-OHacyl-CoA_DH_NAD-bd"/>
</dbReference>
<feature type="domain" description="3-hydroxyacyl-CoA dehydrogenase C-terminal" evidence="2">
    <location>
        <begin position="192"/>
        <end position="287"/>
    </location>
</feature>
<dbReference type="InterPro" id="IPR011042">
    <property type="entry name" value="6-blade_b-propeller_TolB-like"/>
</dbReference>
<evidence type="ECO:0000313" key="5">
    <source>
        <dbReference type="Proteomes" id="UP001194746"/>
    </source>
</evidence>
<dbReference type="Gene3D" id="3.40.50.720">
    <property type="entry name" value="NAD(P)-binding Rossmann-like Domain"/>
    <property type="match status" value="1"/>
</dbReference>
<proteinExistence type="predicted"/>
<dbReference type="Pfam" id="PF02737">
    <property type="entry name" value="3HCDH_N"/>
    <property type="match status" value="1"/>
</dbReference>
<reference evidence="4" key="1">
    <citation type="journal article" date="2019" name="Beilstein J. Org. Chem.">
        <title>Nanangenines: drimane sesquiterpenoids as the dominant metabolite cohort of a novel Australian fungus, Aspergillus nanangensis.</title>
        <authorList>
            <person name="Lacey H.J."/>
            <person name="Gilchrist C.L.M."/>
            <person name="Crombie A."/>
            <person name="Kalaitzis J.A."/>
            <person name="Vuong D."/>
            <person name="Rutledge P.J."/>
            <person name="Turner P."/>
            <person name="Pitt J.I."/>
            <person name="Lacey E."/>
            <person name="Chooi Y.H."/>
            <person name="Piggott A.M."/>
        </authorList>
    </citation>
    <scope>NUCLEOTIDE SEQUENCE</scope>
    <source>
        <strain evidence="4">MST-FP2251</strain>
    </source>
</reference>
<accession>A0AAD4CZ19</accession>